<dbReference type="PANTHER" id="PTHR10443:SF12">
    <property type="entry name" value="DIPEPTIDASE"/>
    <property type="match status" value="1"/>
</dbReference>
<dbReference type="Gene3D" id="3.20.20.140">
    <property type="entry name" value="Metal-dependent hydrolases"/>
    <property type="match status" value="1"/>
</dbReference>
<keyword evidence="1" id="KW-0862">Zinc</keyword>
<dbReference type="PANTHER" id="PTHR10443">
    <property type="entry name" value="MICROSOMAL DIPEPTIDASE"/>
    <property type="match status" value="1"/>
</dbReference>
<keyword evidence="1" id="KW-1015">Disulfide bond</keyword>
<feature type="chain" id="PRO_5041768975" description="Dipeptidase" evidence="1">
    <location>
        <begin position="19"/>
        <end position="141"/>
    </location>
</feature>
<keyword evidence="1" id="KW-0325">Glycoprotein</keyword>
<reference evidence="2 3" key="1">
    <citation type="submission" date="2022-05" db="EMBL/GenBank/DDBJ databases">
        <title>A multi-omics perspective on studying reproductive biology in Daphnia sinensis.</title>
        <authorList>
            <person name="Jia J."/>
        </authorList>
    </citation>
    <scope>NUCLEOTIDE SEQUENCE [LARGE SCALE GENOMIC DNA]</scope>
    <source>
        <strain evidence="2 3">WSL</strain>
    </source>
</reference>
<evidence type="ECO:0000256" key="1">
    <source>
        <dbReference type="RuleBase" id="RU341113"/>
    </source>
</evidence>
<name>A0AAD5PQA2_9CRUS</name>
<dbReference type="AlphaFoldDB" id="A0AAD5PQA2"/>
<keyword evidence="1" id="KW-0645">Protease</keyword>
<keyword evidence="1" id="KW-0378">Hydrolase</keyword>
<comment type="caution">
    <text evidence="2">The sequence shown here is derived from an EMBL/GenBank/DDBJ whole genome shotgun (WGS) entry which is preliminary data.</text>
</comment>
<dbReference type="PROSITE" id="PS51365">
    <property type="entry name" value="RENAL_DIPEPTIDASE_2"/>
    <property type="match status" value="1"/>
</dbReference>
<dbReference type="InterPro" id="IPR032466">
    <property type="entry name" value="Metal_Hydrolase"/>
</dbReference>
<keyword evidence="1" id="KW-0224">Dipeptidase</keyword>
<evidence type="ECO:0000313" key="2">
    <source>
        <dbReference type="EMBL" id="KAI9552944.1"/>
    </source>
</evidence>
<organism evidence="2 3">
    <name type="scientific">Daphnia sinensis</name>
    <dbReference type="NCBI Taxonomy" id="1820382"/>
    <lineage>
        <taxon>Eukaryota</taxon>
        <taxon>Metazoa</taxon>
        <taxon>Ecdysozoa</taxon>
        <taxon>Arthropoda</taxon>
        <taxon>Crustacea</taxon>
        <taxon>Branchiopoda</taxon>
        <taxon>Diplostraca</taxon>
        <taxon>Cladocera</taxon>
        <taxon>Anomopoda</taxon>
        <taxon>Daphniidae</taxon>
        <taxon>Daphnia</taxon>
        <taxon>Daphnia similis group</taxon>
    </lineage>
</organism>
<proteinExistence type="inferred from homology"/>
<accession>A0AAD5PQA2</accession>
<dbReference type="GO" id="GO:0070573">
    <property type="term" value="F:metallodipeptidase activity"/>
    <property type="evidence" value="ECO:0007669"/>
    <property type="project" value="InterPro"/>
</dbReference>
<protein>
    <recommendedName>
        <fullName evidence="1">Dipeptidase</fullName>
        <ecNumber evidence="1">3.4.13.19</ecNumber>
    </recommendedName>
</protein>
<dbReference type="GO" id="GO:0046872">
    <property type="term" value="F:metal ion binding"/>
    <property type="evidence" value="ECO:0007669"/>
    <property type="project" value="UniProtKB-UniRule"/>
</dbReference>
<comment type="similarity">
    <text evidence="1">Belongs to the metallo-dependent hydrolases superfamily. Peptidase M19 family.</text>
</comment>
<keyword evidence="1" id="KW-0732">Signal</keyword>
<keyword evidence="1" id="KW-0449">Lipoprotein</keyword>
<dbReference type="EC" id="3.4.13.19" evidence="1"/>
<comment type="subunit">
    <text evidence="1">Homodimer; disulfide-linked.</text>
</comment>
<dbReference type="SUPFAM" id="SSF51556">
    <property type="entry name" value="Metallo-dependent hydrolases"/>
    <property type="match status" value="1"/>
</dbReference>
<comment type="subcellular location">
    <subcellularLocation>
        <location evidence="1">Membrane</location>
        <topology evidence="1">Lipid-anchor</topology>
        <topology evidence="1">GPI-anchor</topology>
    </subcellularLocation>
</comment>
<keyword evidence="1" id="KW-0479">Metal-binding</keyword>
<feature type="signal peptide" evidence="1">
    <location>
        <begin position="1"/>
        <end position="18"/>
    </location>
</feature>
<dbReference type="Pfam" id="PF01244">
    <property type="entry name" value="Peptidase_M19"/>
    <property type="match status" value="1"/>
</dbReference>
<dbReference type="InterPro" id="IPR008257">
    <property type="entry name" value="Pept_M19"/>
</dbReference>
<comment type="cofactor">
    <cofactor evidence="1">
        <name>Zn(2+)</name>
        <dbReference type="ChEBI" id="CHEBI:29105"/>
    </cofactor>
</comment>
<gene>
    <name evidence="2" type="ORF">GHT06_020829</name>
</gene>
<dbReference type="EMBL" id="WJBH02000009">
    <property type="protein sequence ID" value="KAI9552944.1"/>
    <property type="molecule type" value="Genomic_DNA"/>
</dbReference>
<keyword evidence="1" id="KW-0472">Membrane</keyword>
<keyword evidence="1" id="KW-0482">Metalloprotease</keyword>
<dbReference type="GO" id="GO:0098552">
    <property type="term" value="C:side of membrane"/>
    <property type="evidence" value="ECO:0007669"/>
    <property type="project" value="UniProtKB-KW"/>
</dbReference>
<evidence type="ECO:0000313" key="3">
    <source>
        <dbReference type="Proteomes" id="UP000820818"/>
    </source>
</evidence>
<dbReference type="Proteomes" id="UP000820818">
    <property type="component" value="Linkage Group LG9"/>
</dbReference>
<sequence length="141" mass="15743">MKLTIILVLLFTVVQILSSPARLVERVVIDTYLNKARAVLDFKLILPLREYARNQAGDLNVNELPTLESWASSPSSHTDINRIRQGKVGAQPTWVAQPNTRTPVSKTREQIDVIDRMVDANPTTFEFVTSAQGICDNPVLT</sequence>
<dbReference type="GO" id="GO:0006508">
    <property type="term" value="P:proteolysis"/>
    <property type="evidence" value="ECO:0007669"/>
    <property type="project" value="UniProtKB-KW"/>
</dbReference>
<keyword evidence="1" id="KW-0336">GPI-anchor</keyword>
<comment type="catalytic activity">
    <reaction evidence="1">
        <text>an L-aminoacyl-L-amino acid + H2O = 2 an L-alpha-amino acid</text>
        <dbReference type="Rhea" id="RHEA:48940"/>
        <dbReference type="ChEBI" id="CHEBI:15377"/>
        <dbReference type="ChEBI" id="CHEBI:59869"/>
        <dbReference type="ChEBI" id="CHEBI:77460"/>
        <dbReference type="EC" id="3.4.13.19"/>
    </reaction>
</comment>
<keyword evidence="3" id="KW-1185">Reference proteome</keyword>